<gene>
    <name evidence="1" type="primary">lppC</name>
    <name evidence="1" type="ORF">MET9862_04648</name>
</gene>
<proteinExistence type="predicted"/>
<dbReference type="AlphaFoldDB" id="A0A509EK92"/>
<accession>A0A509EK92</accession>
<dbReference type="PANTHER" id="PTHR30289">
    <property type="entry name" value="UNCHARACTERIZED PROTEIN YBCL-RELATED"/>
    <property type="match status" value="1"/>
</dbReference>
<reference evidence="1 2" key="1">
    <citation type="submission" date="2019-06" db="EMBL/GenBank/DDBJ databases">
        <authorList>
            <person name="Rodrigo-Torres L."/>
            <person name="Arahal R. D."/>
            <person name="Lucena T."/>
        </authorList>
    </citation>
    <scope>NUCLEOTIDE SEQUENCE [LARGE SCALE GENOMIC DNA]</scope>
    <source>
        <strain evidence="1 2">SB0023/3</strain>
    </source>
</reference>
<dbReference type="RefSeq" id="WP_142585199.1">
    <property type="nucleotide sequence ID" value="NZ_CABFPH010000098.1"/>
</dbReference>
<dbReference type="SUPFAM" id="SSF49777">
    <property type="entry name" value="PEBP-like"/>
    <property type="match status" value="1"/>
</dbReference>
<evidence type="ECO:0000313" key="1">
    <source>
        <dbReference type="EMBL" id="VUD74024.1"/>
    </source>
</evidence>
<dbReference type="Proteomes" id="UP000410984">
    <property type="component" value="Unassembled WGS sequence"/>
</dbReference>
<dbReference type="InterPro" id="IPR005247">
    <property type="entry name" value="YbhB_YbcL/LppC-like"/>
</dbReference>
<dbReference type="Pfam" id="PF01161">
    <property type="entry name" value="PBP"/>
    <property type="match status" value="1"/>
</dbReference>
<organism evidence="1 2">
    <name type="scientific">Methylobacterium symbioticum</name>
    <dbReference type="NCBI Taxonomy" id="2584084"/>
    <lineage>
        <taxon>Bacteria</taxon>
        <taxon>Pseudomonadati</taxon>
        <taxon>Pseudomonadota</taxon>
        <taxon>Alphaproteobacteria</taxon>
        <taxon>Hyphomicrobiales</taxon>
        <taxon>Methylobacteriaceae</taxon>
        <taxon>Methylobacterium</taxon>
    </lineage>
</organism>
<dbReference type="CDD" id="cd00865">
    <property type="entry name" value="PEBP_bact_arch"/>
    <property type="match status" value="1"/>
</dbReference>
<evidence type="ECO:0000313" key="2">
    <source>
        <dbReference type="Proteomes" id="UP000410984"/>
    </source>
</evidence>
<dbReference type="InterPro" id="IPR008914">
    <property type="entry name" value="PEBP"/>
</dbReference>
<protein>
    <submittedName>
        <fullName evidence="1">Lipoprotein LppC</fullName>
    </submittedName>
</protein>
<dbReference type="PANTHER" id="PTHR30289:SF1">
    <property type="entry name" value="PEBP (PHOSPHATIDYLETHANOLAMINE-BINDING PROTEIN) FAMILY PROTEIN"/>
    <property type="match status" value="1"/>
</dbReference>
<name>A0A509EK92_9HYPH</name>
<dbReference type="EMBL" id="CABFPH010000098">
    <property type="protein sequence ID" value="VUD74024.1"/>
    <property type="molecule type" value="Genomic_DNA"/>
</dbReference>
<keyword evidence="2" id="KW-1185">Reference proteome</keyword>
<dbReference type="Gene3D" id="3.90.280.10">
    <property type="entry name" value="PEBP-like"/>
    <property type="match status" value="1"/>
</dbReference>
<sequence>MLEKLPHAVGEALSGFRAGLETIAYRSAFAGTAEGIALTSPAFADGAPMPARFTADGAGVAPPLAWAGLPVGTAGLALLVEDADAPTPQPLVHLIAPDIDPAPGAVAEGALSGGELGRNSVLQTGWLPPDPPSGHGTHRYCFQLYALSAALAVPGGLGRSGLIEAMRGRVLAKGLLIGTYARP</sequence>
<keyword evidence="1" id="KW-0449">Lipoprotein</keyword>
<dbReference type="OrthoDB" id="9797506at2"/>
<dbReference type="InterPro" id="IPR036610">
    <property type="entry name" value="PEBP-like_sf"/>
</dbReference>